<name>A0A453DQR5_AEGTS</name>
<dbReference type="GO" id="GO:0003677">
    <property type="term" value="F:DNA binding"/>
    <property type="evidence" value="ECO:0007669"/>
    <property type="project" value="InterPro"/>
</dbReference>
<dbReference type="GO" id="GO:2000779">
    <property type="term" value="P:regulation of double-strand break repair"/>
    <property type="evidence" value="ECO:0007669"/>
    <property type="project" value="TreeGrafter"/>
</dbReference>
<dbReference type="PANTHER" id="PTHR13468:SF7">
    <property type="entry name" value="OS03G0412900 PROTEIN"/>
    <property type="match status" value="1"/>
</dbReference>
<dbReference type="InterPro" id="IPR044198">
    <property type="entry name" value="DEK"/>
</dbReference>
<accession>A0A453DQR5</accession>
<evidence type="ECO:0000313" key="3">
    <source>
        <dbReference type="Proteomes" id="UP000015105"/>
    </source>
</evidence>
<evidence type="ECO:0000313" key="2">
    <source>
        <dbReference type="EnsemblPlants" id="AET3Gv20040900.8"/>
    </source>
</evidence>
<reference evidence="2" key="4">
    <citation type="submission" date="2019-03" db="UniProtKB">
        <authorList>
            <consortium name="EnsemblPlants"/>
        </authorList>
    </citation>
    <scope>IDENTIFICATION</scope>
</reference>
<evidence type="ECO:0000256" key="1">
    <source>
        <dbReference type="SAM" id="MobiDB-lite"/>
    </source>
</evidence>
<feature type="region of interest" description="Disordered" evidence="1">
    <location>
        <begin position="145"/>
        <end position="167"/>
    </location>
</feature>
<dbReference type="Gramene" id="AET3Gv20040900.8">
    <property type="protein sequence ID" value="AET3Gv20040900.8"/>
    <property type="gene ID" value="AET3Gv20040900"/>
</dbReference>
<dbReference type="PANTHER" id="PTHR13468">
    <property type="entry name" value="DEK PROTEIN"/>
    <property type="match status" value="1"/>
</dbReference>
<dbReference type="AlphaFoldDB" id="A0A453DQR5"/>
<reference evidence="3" key="1">
    <citation type="journal article" date="2014" name="Science">
        <title>Ancient hybridizations among the ancestral genomes of bread wheat.</title>
        <authorList>
            <consortium name="International Wheat Genome Sequencing Consortium,"/>
            <person name="Marcussen T."/>
            <person name="Sandve S.R."/>
            <person name="Heier L."/>
            <person name="Spannagl M."/>
            <person name="Pfeifer M."/>
            <person name="Jakobsen K.S."/>
            <person name="Wulff B.B."/>
            <person name="Steuernagel B."/>
            <person name="Mayer K.F."/>
            <person name="Olsen O.A."/>
        </authorList>
    </citation>
    <scope>NUCLEOTIDE SEQUENCE [LARGE SCALE GENOMIC DNA]</scope>
    <source>
        <strain evidence="3">cv. AL8/78</strain>
    </source>
</reference>
<reference evidence="2" key="5">
    <citation type="journal article" date="2021" name="G3 (Bethesda)">
        <title>Aegilops tauschii genome assembly Aet v5.0 features greater sequence contiguity and improved annotation.</title>
        <authorList>
            <person name="Wang L."/>
            <person name="Zhu T."/>
            <person name="Rodriguez J.C."/>
            <person name="Deal K.R."/>
            <person name="Dubcovsky J."/>
            <person name="McGuire P.E."/>
            <person name="Lux T."/>
            <person name="Spannagl M."/>
            <person name="Mayer K.F.X."/>
            <person name="Baldrich P."/>
            <person name="Meyers B.C."/>
            <person name="Huo N."/>
            <person name="Gu Y.Q."/>
            <person name="Zhou H."/>
            <person name="Devos K.M."/>
            <person name="Bennetzen J.L."/>
            <person name="Unver T."/>
            <person name="Budak H."/>
            <person name="Gulick P.J."/>
            <person name="Galiba G."/>
            <person name="Kalapos B."/>
            <person name="Nelson D.R."/>
            <person name="Li P."/>
            <person name="You F.M."/>
            <person name="Luo M.C."/>
            <person name="Dvorak J."/>
        </authorList>
    </citation>
    <scope>NUCLEOTIDE SEQUENCE [LARGE SCALE GENOMIC DNA]</scope>
    <source>
        <strain evidence="2">cv. AL8/78</strain>
    </source>
</reference>
<dbReference type="GO" id="GO:0005634">
    <property type="term" value="C:nucleus"/>
    <property type="evidence" value="ECO:0007669"/>
    <property type="project" value="TreeGrafter"/>
</dbReference>
<protein>
    <submittedName>
        <fullName evidence="2">Uncharacterized protein</fullName>
    </submittedName>
</protein>
<dbReference type="Proteomes" id="UP000015105">
    <property type="component" value="Chromosome 3D"/>
</dbReference>
<organism evidence="2 3">
    <name type="scientific">Aegilops tauschii subsp. strangulata</name>
    <name type="common">Goatgrass</name>
    <dbReference type="NCBI Taxonomy" id="200361"/>
    <lineage>
        <taxon>Eukaryota</taxon>
        <taxon>Viridiplantae</taxon>
        <taxon>Streptophyta</taxon>
        <taxon>Embryophyta</taxon>
        <taxon>Tracheophyta</taxon>
        <taxon>Spermatophyta</taxon>
        <taxon>Magnoliopsida</taxon>
        <taxon>Liliopsida</taxon>
        <taxon>Poales</taxon>
        <taxon>Poaceae</taxon>
        <taxon>BOP clade</taxon>
        <taxon>Pooideae</taxon>
        <taxon>Triticodae</taxon>
        <taxon>Triticeae</taxon>
        <taxon>Triticinae</taxon>
        <taxon>Aegilops</taxon>
    </lineage>
</organism>
<dbReference type="EnsemblPlants" id="AET3Gv20040900.8">
    <property type="protein sequence ID" value="AET3Gv20040900.8"/>
    <property type="gene ID" value="AET3Gv20040900"/>
</dbReference>
<dbReference type="GO" id="GO:0006325">
    <property type="term" value="P:chromatin organization"/>
    <property type="evidence" value="ECO:0007669"/>
    <property type="project" value="InterPro"/>
</dbReference>
<dbReference type="GO" id="GO:0042393">
    <property type="term" value="F:histone binding"/>
    <property type="evidence" value="ECO:0007669"/>
    <property type="project" value="TreeGrafter"/>
</dbReference>
<proteinExistence type="predicted"/>
<keyword evidence="3" id="KW-1185">Reference proteome</keyword>
<reference evidence="3" key="2">
    <citation type="journal article" date="2017" name="Nat. Plants">
        <title>The Aegilops tauschii genome reveals multiple impacts of transposons.</title>
        <authorList>
            <person name="Zhao G."/>
            <person name="Zou C."/>
            <person name="Li K."/>
            <person name="Wang K."/>
            <person name="Li T."/>
            <person name="Gao L."/>
            <person name="Zhang X."/>
            <person name="Wang H."/>
            <person name="Yang Z."/>
            <person name="Liu X."/>
            <person name="Jiang W."/>
            <person name="Mao L."/>
            <person name="Kong X."/>
            <person name="Jiao Y."/>
            <person name="Jia J."/>
        </authorList>
    </citation>
    <scope>NUCLEOTIDE SEQUENCE [LARGE SCALE GENOMIC DNA]</scope>
    <source>
        <strain evidence="3">cv. AL8/78</strain>
    </source>
</reference>
<sequence>MDDEAQETPNVGALPRKAPKVMNWTPPMSALMLKGLSEVAARGAKTDKGFNEVSVFREQILQLAGIACHEEEGKSRTELLEKLKTCNKVMLVELCRSFDVPGSTSTKKDELVTILMEFLMEHCSGIIYTDPDKAQLLSGQKLKKRKRNKNGANLSGGEPSKKRKPDGTLLEFCSQEEADGRKAVEDRTNHSEFCLRDSRDELVNDSALGKLAVVPLPGVLIPTDEQTLITTPSAKLFSNVENDTTDMAASMKKNISVTKKKAIQNTDSKEKSGGMPYFPLVHMWLSAAHVVCTYAC</sequence>
<reference evidence="2" key="3">
    <citation type="journal article" date="2017" name="Nature">
        <title>Genome sequence of the progenitor of the wheat D genome Aegilops tauschii.</title>
        <authorList>
            <person name="Luo M.C."/>
            <person name="Gu Y.Q."/>
            <person name="Puiu D."/>
            <person name="Wang H."/>
            <person name="Twardziok S.O."/>
            <person name="Deal K.R."/>
            <person name="Huo N."/>
            <person name="Zhu T."/>
            <person name="Wang L."/>
            <person name="Wang Y."/>
            <person name="McGuire P.E."/>
            <person name="Liu S."/>
            <person name="Long H."/>
            <person name="Ramasamy R.K."/>
            <person name="Rodriguez J.C."/>
            <person name="Van S.L."/>
            <person name="Yuan L."/>
            <person name="Wang Z."/>
            <person name="Xia Z."/>
            <person name="Xiao L."/>
            <person name="Anderson O.D."/>
            <person name="Ouyang S."/>
            <person name="Liang Y."/>
            <person name="Zimin A.V."/>
            <person name="Pertea G."/>
            <person name="Qi P."/>
            <person name="Bennetzen J.L."/>
            <person name="Dai X."/>
            <person name="Dawson M.W."/>
            <person name="Muller H.G."/>
            <person name="Kugler K."/>
            <person name="Rivarola-Duarte L."/>
            <person name="Spannagl M."/>
            <person name="Mayer K.F.X."/>
            <person name="Lu F.H."/>
            <person name="Bevan M.W."/>
            <person name="Leroy P."/>
            <person name="Li P."/>
            <person name="You F.M."/>
            <person name="Sun Q."/>
            <person name="Liu Z."/>
            <person name="Lyons E."/>
            <person name="Wicker T."/>
            <person name="Salzberg S.L."/>
            <person name="Devos K.M."/>
            <person name="Dvorak J."/>
        </authorList>
    </citation>
    <scope>NUCLEOTIDE SEQUENCE [LARGE SCALE GENOMIC DNA]</scope>
    <source>
        <strain evidence="2">cv. AL8/78</strain>
    </source>
</reference>